<evidence type="ECO:0000313" key="3">
    <source>
        <dbReference type="Proteomes" id="UP000224567"/>
    </source>
</evidence>
<keyword evidence="3" id="KW-1185">Reference proteome</keyword>
<evidence type="ECO:0000256" key="1">
    <source>
        <dbReference type="SAM" id="MobiDB-lite"/>
    </source>
</evidence>
<organism evidence="2 3">
    <name type="scientific">Capsicum baccatum</name>
    <name type="common">Peruvian pepper</name>
    <dbReference type="NCBI Taxonomy" id="33114"/>
    <lineage>
        <taxon>Eukaryota</taxon>
        <taxon>Viridiplantae</taxon>
        <taxon>Streptophyta</taxon>
        <taxon>Embryophyta</taxon>
        <taxon>Tracheophyta</taxon>
        <taxon>Spermatophyta</taxon>
        <taxon>Magnoliopsida</taxon>
        <taxon>eudicotyledons</taxon>
        <taxon>Gunneridae</taxon>
        <taxon>Pentapetalae</taxon>
        <taxon>asterids</taxon>
        <taxon>lamiids</taxon>
        <taxon>Solanales</taxon>
        <taxon>Solanaceae</taxon>
        <taxon>Solanoideae</taxon>
        <taxon>Capsiceae</taxon>
        <taxon>Capsicum</taxon>
    </lineage>
</organism>
<protein>
    <submittedName>
        <fullName evidence="2">Uncharacterized protein</fullName>
    </submittedName>
</protein>
<feature type="region of interest" description="Disordered" evidence="1">
    <location>
        <begin position="47"/>
        <end position="92"/>
    </location>
</feature>
<sequence length="187" mass="20336">MEAEAKFNLNAGNAAFNDPKPTIEVKEKLDGQDSSIEFSSNSVDLSSYAHTTEKDGSNSSEPWQSSSSKVSSGSKANVLSQHKSTEQQPIARKVFASRASCTEKASYRLHLSVNRDKESVNSCQPGVKQDGSSFRFKILYEARGESACQRGRNASAPSKNPGKEISRDQIATEKSQFQSNSHACLLP</sequence>
<dbReference type="AlphaFoldDB" id="A0A2G2UWR7"/>
<gene>
    <name evidence="2" type="ORF">CQW23_35153</name>
</gene>
<evidence type="ECO:0000313" key="2">
    <source>
        <dbReference type="EMBL" id="PHT25211.1"/>
    </source>
</evidence>
<reference evidence="2 3" key="1">
    <citation type="journal article" date="2017" name="Genome Biol.">
        <title>New reference genome sequences of hot pepper reveal the massive evolution of plant disease-resistance genes by retroduplication.</title>
        <authorList>
            <person name="Kim S."/>
            <person name="Park J."/>
            <person name="Yeom S.I."/>
            <person name="Kim Y.M."/>
            <person name="Seo E."/>
            <person name="Kim K.T."/>
            <person name="Kim M.S."/>
            <person name="Lee J.M."/>
            <person name="Cheong K."/>
            <person name="Shin H.S."/>
            <person name="Kim S.B."/>
            <person name="Han K."/>
            <person name="Lee J."/>
            <person name="Park M."/>
            <person name="Lee H.A."/>
            <person name="Lee H.Y."/>
            <person name="Lee Y."/>
            <person name="Oh S."/>
            <person name="Lee J.H."/>
            <person name="Choi E."/>
            <person name="Choi E."/>
            <person name="Lee S.E."/>
            <person name="Jeon J."/>
            <person name="Kim H."/>
            <person name="Choi G."/>
            <person name="Song H."/>
            <person name="Lee J."/>
            <person name="Lee S.C."/>
            <person name="Kwon J.K."/>
            <person name="Lee H.Y."/>
            <person name="Koo N."/>
            <person name="Hong Y."/>
            <person name="Kim R.W."/>
            <person name="Kang W.H."/>
            <person name="Huh J.H."/>
            <person name="Kang B.C."/>
            <person name="Yang T.J."/>
            <person name="Lee Y.H."/>
            <person name="Bennetzen J.L."/>
            <person name="Choi D."/>
        </authorList>
    </citation>
    <scope>NUCLEOTIDE SEQUENCE [LARGE SCALE GENOMIC DNA]</scope>
    <source>
        <strain evidence="3">cv. PBC81</strain>
    </source>
</reference>
<feature type="compositionally biased region" description="Polar residues" evidence="1">
    <location>
        <begin position="75"/>
        <end position="88"/>
    </location>
</feature>
<feature type="region of interest" description="Disordered" evidence="1">
    <location>
        <begin position="1"/>
        <end position="22"/>
    </location>
</feature>
<dbReference type="EMBL" id="MLFT02002427">
    <property type="protein sequence ID" value="PHT25211.1"/>
    <property type="molecule type" value="Genomic_DNA"/>
</dbReference>
<dbReference type="Proteomes" id="UP000224567">
    <property type="component" value="Unassembled WGS sequence"/>
</dbReference>
<feature type="region of interest" description="Disordered" evidence="1">
    <location>
        <begin position="147"/>
        <end position="187"/>
    </location>
</feature>
<feature type="compositionally biased region" description="Low complexity" evidence="1">
    <location>
        <begin position="57"/>
        <end position="74"/>
    </location>
</feature>
<feature type="compositionally biased region" description="Polar residues" evidence="1">
    <location>
        <begin position="172"/>
        <end position="187"/>
    </location>
</feature>
<comment type="caution">
    <text evidence="2">The sequence shown here is derived from an EMBL/GenBank/DDBJ whole genome shotgun (WGS) entry which is preliminary data.</text>
</comment>
<name>A0A2G2UWR7_CAPBA</name>
<reference evidence="3" key="2">
    <citation type="journal article" date="2017" name="J. Anim. Genet.">
        <title>Multiple reference genome sequences of hot pepper reveal the massive evolution of plant disease resistance genes by retroduplication.</title>
        <authorList>
            <person name="Kim S."/>
            <person name="Park J."/>
            <person name="Yeom S.-I."/>
            <person name="Kim Y.-M."/>
            <person name="Seo E."/>
            <person name="Kim K.-T."/>
            <person name="Kim M.-S."/>
            <person name="Lee J.M."/>
            <person name="Cheong K."/>
            <person name="Shin H.-S."/>
            <person name="Kim S.-B."/>
            <person name="Han K."/>
            <person name="Lee J."/>
            <person name="Park M."/>
            <person name="Lee H.-A."/>
            <person name="Lee H.-Y."/>
            <person name="Lee Y."/>
            <person name="Oh S."/>
            <person name="Lee J.H."/>
            <person name="Choi E."/>
            <person name="Choi E."/>
            <person name="Lee S.E."/>
            <person name="Jeon J."/>
            <person name="Kim H."/>
            <person name="Choi G."/>
            <person name="Song H."/>
            <person name="Lee J."/>
            <person name="Lee S.-C."/>
            <person name="Kwon J.-K."/>
            <person name="Lee H.-Y."/>
            <person name="Koo N."/>
            <person name="Hong Y."/>
            <person name="Kim R.W."/>
            <person name="Kang W.-H."/>
            <person name="Huh J.H."/>
            <person name="Kang B.-C."/>
            <person name="Yang T.-J."/>
            <person name="Lee Y.-H."/>
            <person name="Bennetzen J.L."/>
            <person name="Choi D."/>
        </authorList>
    </citation>
    <scope>NUCLEOTIDE SEQUENCE [LARGE SCALE GENOMIC DNA]</scope>
    <source>
        <strain evidence="3">cv. PBC81</strain>
    </source>
</reference>
<dbReference type="OrthoDB" id="1291193at2759"/>
<proteinExistence type="predicted"/>
<accession>A0A2G2UWR7</accession>
<feature type="compositionally biased region" description="Basic and acidic residues" evidence="1">
    <location>
        <begin position="161"/>
        <end position="171"/>
    </location>
</feature>